<organism evidence="8 9">
    <name type="scientific">Bacteroides mediterraneensis</name>
    <dbReference type="NCBI Taxonomy" id="1841856"/>
    <lineage>
        <taxon>Bacteria</taxon>
        <taxon>Pseudomonadati</taxon>
        <taxon>Bacteroidota</taxon>
        <taxon>Bacteroidia</taxon>
        <taxon>Bacteroidales</taxon>
        <taxon>Bacteroidaceae</taxon>
        <taxon>Bacteroides</taxon>
    </lineage>
</organism>
<comment type="similarity">
    <text evidence="7">Belongs to the transglycosylase MltG family.</text>
</comment>
<comment type="caution">
    <text evidence="8">The sequence shown here is derived from an EMBL/GenBank/DDBJ whole genome shotgun (WGS) entry which is preliminary data.</text>
</comment>
<keyword evidence="6 7" id="KW-0961">Cell wall biogenesis/degradation</keyword>
<dbReference type="NCBIfam" id="TIGR00247">
    <property type="entry name" value="endolytic transglycosylase MltG"/>
    <property type="match status" value="1"/>
</dbReference>
<proteinExistence type="inferred from homology"/>
<keyword evidence="3 7" id="KW-1133">Transmembrane helix</keyword>
<feature type="site" description="Important for catalytic activity" evidence="7">
    <location>
        <position position="217"/>
    </location>
</feature>
<keyword evidence="1 7" id="KW-1003">Cell membrane</keyword>
<keyword evidence="2 7" id="KW-0812">Transmembrane</keyword>
<keyword evidence="5 7" id="KW-0456">Lyase</keyword>
<comment type="function">
    <text evidence="7">Functions as a peptidoglycan terminase that cleaves nascent peptidoglycan strands endolytically to terminate their elongation.</text>
</comment>
<evidence type="ECO:0000313" key="9">
    <source>
        <dbReference type="Proteomes" id="UP000703295"/>
    </source>
</evidence>
<evidence type="ECO:0000256" key="7">
    <source>
        <dbReference type="HAMAP-Rule" id="MF_02065"/>
    </source>
</evidence>
<dbReference type="EMBL" id="JACJJW010000043">
    <property type="protein sequence ID" value="MBM6759517.1"/>
    <property type="molecule type" value="Genomic_DNA"/>
</dbReference>
<dbReference type="CDD" id="cd08010">
    <property type="entry name" value="MltG_like"/>
    <property type="match status" value="1"/>
</dbReference>
<accession>A0ABS2EXV7</accession>
<evidence type="ECO:0000256" key="6">
    <source>
        <dbReference type="ARBA" id="ARBA00023316"/>
    </source>
</evidence>
<dbReference type="Pfam" id="PF02618">
    <property type="entry name" value="YceG"/>
    <property type="match status" value="1"/>
</dbReference>
<dbReference type="EC" id="4.2.2.29" evidence="7"/>
<gene>
    <name evidence="7 8" type="primary">mltG</name>
    <name evidence="8" type="ORF">H6A31_12650</name>
</gene>
<comment type="catalytic activity">
    <reaction evidence="7">
        <text>a peptidoglycan chain = a peptidoglycan chain with N-acetyl-1,6-anhydromuramyl-[peptide] at the reducing end + a peptidoglycan chain with N-acetylglucosamine at the non-reducing end.</text>
        <dbReference type="EC" id="4.2.2.29"/>
    </reaction>
</comment>
<dbReference type="Gene3D" id="3.30.160.60">
    <property type="entry name" value="Classic Zinc Finger"/>
    <property type="match status" value="1"/>
</dbReference>
<dbReference type="Proteomes" id="UP000703295">
    <property type="component" value="Unassembled WGS sequence"/>
</dbReference>
<dbReference type="InterPro" id="IPR003770">
    <property type="entry name" value="MLTG-like"/>
</dbReference>
<keyword evidence="9" id="KW-1185">Reference proteome</keyword>
<comment type="subcellular location">
    <subcellularLocation>
        <location evidence="7">Cell membrane</location>
        <topology evidence="7">Single-pass membrane protein</topology>
    </subcellularLocation>
</comment>
<evidence type="ECO:0000256" key="4">
    <source>
        <dbReference type="ARBA" id="ARBA00023136"/>
    </source>
</evidence>
<dbReference type="HAMAP" id="MF_02065">
    <property type="entry name" value="MltG"/>
    <property type="match status" value="1"/>
</dbReference>
<sequence>MHSKKRIIIWAVIAAILLAGIISICCLLFNRPLHLTQPTFIYIDRDDTADSVYVKLQRDLHGKHLAGFRMLSRFKSYDQHIHTGAYRFDAHTNTLTLFRRLSSGYQTPVKVTIPNVRTLARLAHSLDRQLMADSTEIFTLMCDSSFCDSLGFTYETLPALFIPNTYEVYWNTQAKDFFQRMKKEYNHFWNDERKAKAKAAGLTPVEVSTLASIVEEETANRAEMPMVAELYLNRLQADMPLQADPTVKFSLQEFGLRRILHKHLEADSPYNTYKHTGLPPGPIRIASIQGIESVLNHAQHDYLYMCAKEDFSGTHNFAATFAEHQANARRYQQALNKRNIR</sequence>
<evidence type="ECO:0000256" key="2">
    <source>
        <dbReference type="ARBA" id="ARBA00022692"/>
    </source>
</evidence>
<evidence type="ECO:0000256" key="3">
    <source>
        <dbReference type="ARBA" id="ARBA00022989"/>
    </source>
</evidence>
<dbReference type="PANTHER" id="PTHR30518">
    <property type="entry name" value="ENDOLYTIC MUREIN TRANSGLYCOSYLASE"/>
    <property type="match status" value="1"/>
</dbReference>
<evidence type="ECO:0000313" key="8">
    <source>
        <dbReference type="EMBL" id="MBM6759517.1"/>
    </source>
</evidence>
<name>A0ABS2EXV7_9BACE</name>
<feature type="transmembrane region" description="Helical" evidence="7">
    <location>
        <begin position="7"/>
        <end position="30"/>
    </location>
</feature>
<evidence type="ECO:0000256" key="1">
    <source>
        <dbReference type="ARBA" id="ARBA00022475"/>
    </source>
</evidence>
<keyword evidence="4 7" id="KW-0472">Membrane</keyword>
<evidence type="ECO:0000256" key="5">
    <source>
        <dbReference type="ARBA" id="ARBA00023239"/>
    </source>
</evidence>
<dbReference type="PANTHER" id="PTHR30518:SF2">
    <property type="entry name" value="ENDOLYTIC MUREIN TRANSGLYCOSYLASE"/>
    <property type="match status" value="1"/>
</dbReference>
<protein>
    <recommendedName>
        <fullName evidence="7">Endolytic murein transglycosylase</fullName>
        <ecNumber evidence="7">4.2.2.29</ecNumber>
    </recommendedName>
    <alternativeName>
        <fullName evidence="7">Peptidoglycan lytic transglycosylase</fullName>
    </alternativeName>
    <alternativeName>
        <fullName evidence="7">Peptidoglycan polymerization terminase</fullName>
    </alternativeName>
</protein>
<dbReference type="RefSeq" id="WP_204476747.1">
    <property type="nucleotide sequence ID" value="NZ_JACJJW010000043.1"/>
</dbReference>
<reference evidence="8 9" key="1">
    <citation type="journal article" date="2021" name="Sci. Rep.">
        <title>The distribution of antibiotic resistance genes in chicken gut microbiota commensals.</title>
        <authorList>
            <person name="Juricova H."/>
            <person name="Matiasovicova J."/>
            <person name="Kubasova T."/>
            <person name="Cejkova D."/>
            <person name="Rychlik I."/>
        </authorList>
    </citation>
    <scope>NUCLEOTIDE SEQUENCE [LARGE SCALE GENOMIC DNA]</scope>
    <source>
        <strain evidence="8 9">An801</strain>
    </source>
</reference>